<dbReference type="EMBL" id="CP045810">
    <property type="protein sequence ID" value="QHN38314.1"/>
    <property type="molecule type" value="Genomic_DNA"/>
</dbReference>
<dbReference type="AlphaFoldDB" id="A0A857KTX8"/>
<proteinExistence type="predicted"/>
<dbReference type="RefSeq" id="WP_005191782.1">
    <property type="nucleotide sequence ID" value="NZ_CP045804.1"/>
</dbReference>
<feature type="compositionally biased region" description="Low complexity" evidence="1">
    <location>
        <begin position="54"/>
        <end position="73"/>
    </location>
</feature>
<name>A0A857KTX8_9ACTN</name>
<evidence type="ECO:0000313" key="2">
    <source>
        <dbReference type="EMBL" id="QHN38314.1"/>
    </source>
</evidence>
<feature type="region of interest" description="Disordered" evidence="1">
    <location>
        <begin position="38"/>
        <end position="74"/>
    </location>
</feature>
<gene>
    <name evidence="2" type="ORF">GII30_03180</name>
</gene>
<dbReference type="Pfam" id="PF13399">
    <property type="entry name" value="LytR_C"/>
    <property type="match status" value="1"/>
</dbReference>
<protein>
    <submittedName>
        <fullName evidence="2">LytR family transcriptional regulator</fullName>
    </submittedName>
</protein>
<dbReference type="InterPro" id="IPR027381">
    <property type="entry name" value="LytR/CpsA/Psr_C"/>
</dbReference>
<sequence length="164" mass="16710">MKADREPNKLPFRAGAMLLLALAVVFFGLAWHSAASGDDDPEQKLAEAGAKMPATSVSTSAEATTTTSSGGSAQTPPLCVFNAGTVSGLASEVSTTLEDAGFEVSDPGNLSTSSITENTVFYDSGDRSAAQKVAKALGGSVSVEARPDSFTDCSDGMPVIVVTR</sequence>
<accession>A0A857KTX8</accession>
<dbReference type="Gene3D" id="3.30.70.2390">
    <property type="match status" value="1"/>
</dbReference>
<reference evidence="2" key="1">
    <citation type="journal article" date="2021" name="Nat. Microbiol.">
        <title>Cocultivation of an ultrasmall environmental parasitic bacterium with lytic ability against bacteria associated with wastewater foams.</title>
        <authorList>
            <person name="Batinovic S."/>
            <person name="Rose J.J.A."/>
            <person name="Ratcliffe J."/>
            <person name="Seviour R.J."/>
            <person name="Petrovski S."/>
        </authorList>
    </citation>
    <scope>NUCLEOTIDE SEQUENCE</scope>
    <source>
        <strain evidence="2">CON44</strain>
    </source>
</reference>
<evidence type="ECO:0000256" key="1">
    <source>
        <dbReference type="SAM" id="MobiDB-lite"/>
    </source>
</evidence>
<organism evidence="2">
    <name type="scientific">Gordonia amarae</name>
    <dbReference type="NCBI Taxonomy" id="36821"/>
    <lineage>
        <taxon>Bacteria</taxon>
        <taxon>Bacillati</taxon>
        <taxon>Actinomycetota</taxon>
        <taxon>Actinomycetes</taxon>
        <taxon>Mycobacteriales</taxon>
        <taxon>Gordoniaceae</taxon>
        <taxon>Gordonia</taxon>
    </lineage>
</organism>